<evidence type="ECO:0000256" key="2">
    <source>
        <dbReference type="SAM" id="Phobius"/>
    </source>
</evidence>
<proteinExistence type="predicted"/>
<dbReference type="Proteomes" id="UP000420562">
    <property type="component" value="Unassembled WGS sequence"/>
</dbReference>
<feature type="region of interest" description="Disordered" evidence="1">
    <location>
        <begin position="1"/>
        <end position="21"/>
    </location>
</feature>
<sequence>MDDAVRKGNRGIAGNVATSKRRQTMRETVVRYGRRLLRPGPRNDPAALLHLIVWIAGLSIVVILAFSAAAVYEITVRDVTHDAMAGADRVSRAMFEEQRDRLAPVGSDGRYRLQPNQADLPAIDRYFRTYLRNFDILKVKIYTPATEIVYSTDGKIIGHTDPDNRRLVRALRGAIDSHMEKKDRMLDLGDETKFNVAVVETYIPIRAGNDVIGVFELYTDVTPYSREIVHIVALTVAWLAGILLFVFACSYLVIRRGVGMLRDTQRELADKVLQLEEALANVKQLEGIIPICMHCKKIRDDKESWHQLEQYISSHSEARFSHGLCPECYEKQMQEIKDGWG</sequence>
<evidence type="ECO:0000256" key="1">
    <source>
        <dbReference type="SAM" id="MobiDB-lite"/>
    </source>
</evidence>
<feature type="transmembrane region" description="Helical" evidence="2">
    <location>
        <begin position="228"/>
        <end position="254"/>
    </location>
</feature>
<feature type="transmembrane region" description="Helical" evidence="2">
    <location>
        <begin position="47"/>
        <end position="72"/>
    </location>
</feature>
<gene>
    <name evidence="3" type="ORF">F6V25_14375</name>
</gene>
<keyword evidence="2" id="KW-1133">Transmembrane helix</keyword>
<keyword evidence="2" id="KW-0472">Membrane</keyword>
<name>A0A7J4ZMM0_9BACT</name>
<dbReference type="EMBL" id="VZQZ01000010">
    <property type="protein sequence ID" value="KAB0663997.1"/>
    <property type="molecule type" value="Genomic_DNA"/>
</dbReference>
<comment type="caution">
    <text evidence="3">The sequence shown here is derived from an EMBL/GenBank/DDBJ whole genome shotgun (WGS) entry which is preliminary data.</text>
</comment>
<keyword evidence="2" id="KW-0812">Transmembrane</keyword>
<evidence type="ECO:0000313" key="4">
    <source>
        <dbReference type="Proteomes" id="UP000420562"/>
    </source>
</evidence>
<protein>
    <submittedName>
        <fullName evidence="3">Uncharacterized protein</fullName>
    </submittedName>
</protein>
<dbReference type="RefSeq" id="WP_151129314.1">
    <property type="nucleotide sequence ID" value="NZ_VZQZ01000010.1"/>
</dbReference>
<keyword evidence="4" id="KW-1185">Reference proteome</keyword>
<accession>A0A7J4ZMM0</accession>
<dbReference type="AlphaFoldDB" id="A0A7J4ZMM0"/>
<reference evidence="3 4" key="1">
    <citation type="submission" date="2019-09" db="EMBL/GenBank/DDBJ databases">
        <title>Geobacter sp. Red96, a novel strain isolated from paddy soil.</title>
        <authorList>
            <person name="Xu Z."/>
            <person name="Masuda Y."/>
            <person name="Itoh H."/>
            <person name="Senoo K."/>
        </authorList>
    </citation>
    <scope>NUCLEOTIDE SEQUENCE [LARGE SCALE GENOMIC DNA]</scope>
    <source>
        <strain evidence="3 4">Red96</strain>
    </source>
</reference>
<organism evidence="3 4">
    <name type="scientific">Oryzomonas japonica</name>
    <dbReference type="NCBI Taxonomy" id="2603858"/>
    <lineage>
        <taxon>Bacteria</taxon>
        <taxon>Pseudomonadati</taxon>
        <taxon>Thermodesulfobacteriota</taxon>
        <taxon>Desulfuromonadia</taxon>
        <taxon>Geobacterales</taxon>
        <taxon>Geobacteraceae</taxon>
        <taxon>Oryzomonas</taxon>
    </lineage>
</organism>
<evidence type="ECO:0000313" key="3">
    <source>
        <dbReference type="EMBL" id="KAB0663997.1"/>
    </source>
</evidence>